<dbReference type="InterPro" id="IPR000600">
    <property type="entry name" value="ROK"/>
</dbReference>
<dbReference type="Pfam" id="PF00480">
    <property type="entry name" value="ROK"/>
    <property type="match status" value="1"/>
</dbReference>
<organism evidence="2 3">
    <name type="scientific">Labedella endophytica</name>
    <dbReference type="NCBI Taxonomy" id="1523160"/>
    <lineage>
        <taxon>Bacteria</taxon>
        <taxon>Bacillati</taxon>
        <taxon>Actinomycetota</taxon>
        <taxon>Actinomycetes</taxon>
        <taxon>Micrococcales</taxon>
        <taxon>Microbacteriaceae</taxon>
        <taxon>Labedella</taxon>
    </lineage>
</organism>
<dbReference type="InterPro" id="IPR036388">
    <property type="entry name" value="WH-like_DNA-bd_sf"/>
</dbReference>
<comment type="caution">
    <text evidence="2">The sequence shown here is derived from an EMBL/GenBank/DDBJ whole genome shotgun (WGS) entry which is preliminary data.</text>
</comment>
<dbReference type="SUPFAM" id="SSF46785">
    <property type="entry name" value="Winged helix' DNA-binding domain"/>
    <property type="match status" value="1"/>
</dbReference>
<protein>
    <submittedName>
        <fullName evidence="2">ROK family transcriptional regulator</fullName>
    </submittedName>
</protein>
<dbReference type="AlphaFoldDB" id="A0A433JP61"/>
<reference evidence="2 3" key="1">
    <citation type="submission" date="2018-12" db="EMBL/GenBank/DDBJ databases">
        <authorList>
            <person name="Li F."/>
        </authorList>
    </citation>
    <scope>NUCLEOTIDE SEQUENCE [LARGE SCALE GENOMIC DNA]</scope>
    <source>
        <strain evidence="2 3">EGI 6500705</strain>
    </source>
</reference>
<dbReference type="Gene3D" id="1.10.10.10">
    <property type="entry name" value="Winged helix-like DNA-binding domain superfamily/Winged helix DNA-binding domain"/>
    <property type="match status" value="1"/>
</dbReference>
<dbReference type="SUPFAM" id="SSF53067">
    <property type="entry name" value="Actin-like ATPase domain"/>
    <property type="match status" value="1"/>
</dbReference>
<sequence length="406" mass="42978">MFAESAVVGSVGDIGRVNAATVVRSLLRDGPIARTEVAERTGLTRATVTRATAKLIDMGIVVEGEPIRSFGRPMIPIDVRAEDRVVVSIHVGVTLTRIGLVDVRGRILQERKRLHVTTEPAGLVDDVCQVAREMLAEHAPDAEVIGVGASIGGWVDTESGVVVRYTPLGWSDVPLVTMIAERLHLPVLFDHMVRGMALSEMMFGSARDVGDFLQIYVGDVLGAASVDAGIIRRGPRGAAGSIDHLPVSGESTRTCSCGRRHCAQWLVTDRAVRDDAVALGLAGAGVTMDDLVASDDDGVLGLLDERARLLGEAVGLLIDFENPSLLLLAGPQTRRPGFLEAFRSGLSVRSDHGGDLDLPVRIAGFGDSTPTPASAALCLDAYYRDPIGYLTALRAPTVPPQEASTG</sequence>
<dbReference type="Gene3D" id="3.30.420.40">
    <property type="match status" value="2"/>
</dbReference>
<proteinExistence type="inferred from homology"/>
<dbReference type="PANTHER" id="PTHR18964:SF149">
    <property type="entry name" value="BIFUNCTIONAL UDP-N-ACETYLGLUCOSAMINE 2-EPIMERASE_N-ACETYLMANNOSAMINE KINASE"/>
    <property type="match status" value="1"/>
</dbReference>
<name>A0A433JP61_9MICO</name>
<dbReference type="InterPro" id="IPR036390">
    <property type="entry name" value="WH_DNA-bd_sf"/>
</dbReference>
<accession>A0A433JP61</accession>
<dbReference type="PANTHER" id="PTHR18964">
    <property type="entry name" value="ROK (REPRESSOR, ORF, KINASE) FAMILY"/>
    <property type="match status" value="1"/>
</dbReference>
<dbReference type="OrthoDB" id="3464494at2"/>
<dbReference type="EMBL" id="RZGZ01000004">
    <property type="protein sequence ID" value="RUQ98260.1"/>
    <property type="molecule type" value="Genomic_DNA"/>
</dbReference>
<evidence type="ECO:0000313" key="2">
    <source>
        <dbReference type="EMBL" id="RUQ98260.1"/>
    </source>
</evidence>
<dbReference type="Proteomes" id="UP000274909">
    <property type="component" value="Unassembled WGS sequence"/>
</dbReference>
<dbReference type="Pfam" id="PF13412">
    <property type="entry name" value="HTH_24"/>
    <property type="match status" value="1"/>
</dbReference>
<keyword evidence="3" id="KW-1185">Reference proteome</keyword>
<dbReference type="InterPro" id="IPR043129">
    <property type="entry name" value="ATPase_NBD"/>
</dbReference>
<evidence type="ECO:0000256" key="1">
    <source>
        <dbReference type="ARBA" id="ARBA00006479"/>
    </source>
</evidence>
<evidence type="ECO:0000313" key="3">
    <source>
        <dbReference type="Proteomes" id="UP000274909"/>
    </source>
</evidence>
<comment type="similarity">
    <text evidence="1">Belongs to the ROK (NagC/XylR) family.</text>
</comment>
<gene>
    <name evidence="2" type="ORF">ELQ94_14735</name>
</gene>
<dbReference type="RefSeq" id="WP_127051114.1">
    <property type="nucleotide sequence ID" value="NZ_RZGZ01000004.1"/>
</dbReference>